<evidence type="ECO:0000256" key="1">
    <source>
        <dbReference type="SAM" id="MobiDB-lite"/>
    </source>
</evidence>
<keyword evidence="2" id="KW-0812">Transmembrane</keyword>
<dbReference type="EMBL" id="MTYJ01000179">
    <property type="protein sequence ID" value="OWA49991.1"/>
    <property type="molecule type" value="Genomic_DNA"/>
</dbReference>
<accession>A0A9X6NG12</accession>
<keyword evidence="4" id="KW-1185">Reference proteome</keyword>
<evidence type="ECO:0000313" key="4">
    <source>
        <dbReference type="Proteomes" id="UP000192578"/>
    </source>
</evidence>
<evidence type="ECO:0000256" key="2">
    <source>
        <dbReference type="SAM" id="Phobius"/>
    </source>
</evidence>
<reference evidence="4" key="1">
    <citation type="submission" date="2017-01" db="EMBL/GenBank/DDBJ databases">
        <title>Comparative genomics of anhydrobiosis in the tardigrade Hypsibius dujardini.</title>
        <authorList>
            <person name="Yoshida Y."/>
            <person name="Koutsovoulos G."/>
            <person name="Laetsch D."/>
            <person name="Stevens L."/>
            <person name="Kumar S."/>
            <person name="Horikawa D."/>
            <person name="Ishino K."/>
            <person name="Komine S."/>
            <person name="Tomita M."/>
            <person name="Blaxter M."/>
            <person name="Arakawa K."/>
        </authorList>
    </citation>
    <scope>NUCLEOTIDE SEQUENCE [LARGE SCALE GENOMIC DNA]</scope>
    <source>
        <strain evidence="4">Z151</strain>
    </source>
</reference>
<comment type="caution">
    <text evidence="3">The sequence shown here is derived from an EMBL/GenBank/DDBJ whole genome shotgun (WGS) entry which is preliminary data.</text>
</comment>
<dbReference type="AlphaFoldDB" id="A0A9X6NG12"/>
<feature type="compositionally biased region" description="Acidic residues" evidence="1">
    <location>
        <begin position="135"/>
        <end position="146"/>
    </location>
</feature>
<keyword evidence="2" id="KW-1133">Transmembrane helix</keyword>
<name>A0A9X6NG12_HYPEX</name>
<gene>
    <name evidence="3" type="ORF">BV898_14522</name>
</gene>
<protein>
    <submittedName>
        <fullName evidence="3">Uncharacterized protein</fullName>
    </submittedName>
</protein>
<proteinExistence type="predicted"/>
<evidence type="ECO:0000313" key="3">
    <source>
        <dbReference type="EMBL" id="OWA49991.1"/>
    </source>
</evidence>
<sequence length="146" mass="16164">MPLTVTSIYTMSVLSYFFVMITGAYWDSALAESIPSFRSIPALPLHQQGAAKRAFFRRYSPITAAAGPVAASPSDEDANGPAPLKPGQFGRNTRDKIFQNLRLHPFLRFMAEERMALRGPRAGTLQKQDTSNFLEPDEIEAPEFLG</sequence>
<dbReference type="Proteomes" id="UP000192578">
    <property type="component" value="Unassembled WGS sequence"/>
</dbReference>
<feature type="region of interest" description="Disordered" evidence="1">
    <location>
        <begin position="67"/>
        <end position="92"/>
    </location>
</feature>
<feature type="region of interest" description="Disordered" evidence="1">
    <location>
        <begin position="120"/>
        <end position="146"/>
    </location>
</feature>
<organism evidence="3 4">
    <name type="scientific">Hypsibius exemplaris</name>
    <name type="common">Freshwater tardigrade</name>
    <dbReference type="NCBI Taxonomy" id="2072580"/>
    <lineage>
        <taxon>Eukaryota</taxon>
        <taxon>Metazoa</taxon>
        <taxon>Ecdysozoa</taxon>
        <taxon>Tardigrada</taxon>
        <taxon>Eutardigrada</taxon>
        <taxon>Parachela</taxon>
        <taxon>Hypsibioidea</taxon>
        <taxon>Hypsibiidae</taxon>
        <taxon>Hypsibius</taxon>
    </lineage>
</organism>
<keyword evidence="2" id="KW-0472">Membrane</keyword>
<feature type="transmembrane region" description="Helical" evidence="2">
    <location>
        <begin position="6"/>
        <end position="26"/>
    </location>
</feature>